<dbReference type="SUPFAM" id="SSF53474">
    <property type="entry name" value="alpha/beta-Hydrolases"/>
    <property type="match status" value="1"/>
</dbReference>
<dbReference type="GO" id="GO:0052689">
    <property type="term" value="F:carboxylic ester hydrolase activity"/>
    <property type="evidence" value="ECO:0007669"/>
    <property type="project" value="UniProtKB-KW"/>
</dbReference>
<keyword evidence="6" id="KW-0106">Calcium</keyword>
<keyword evidence="7" id="KW-1015">Disulfide bond</keyword>
<keyword evidence="3" id="KW-0479">Metal-binding</keyword>
<feature type="chain" id="PRO_5032848377" evidence="8">
    <location>
        <begin position="26"/>
        <end position="517"/>
    </location>
</feature>
<dbReference type="Proteomes" id="UP000592216">
    <property type="component" value="Unassembled WGS sequence"/>
</dbReference>
<keyword evidence="4 8" id="KW-0732">Signal</keyword>
<evidence type="ECO:0000256" key="3">
    <source>
        <dbReference type="ARBA" id="ARBA00022723"/>
    </source>
</evidence>
<evidence type="ECO:0000256" key="5">
    <source>
        <dbReference type="ARBA" id="ARBA00022801"/>
    </source>
</evidence>
<dbReference type="Pfam" id="PF07519">
    <property type="entry name" value="Tannase"/>
    <property type="match status" value="1"/>
</dbReference>
<feature type="signal peptide" evidence="8">
    <location>
        <begin position="1"/>
        <end position="25"/>
    </location>
</feature>
<proteinExistence type="inferred from homology"/>
<evidence type="ECO:0000256" key="4">
    <source>
        <dbReference type="ARBA" id="ARBA00022729"/>
    </source>
</evidence>
<gene>
    <name evidence="9" type="ORF">HJ536_18945</name>
</gene>
<dbReference type="PANTHER" id="PTHR33938">
    <property type="entry name" value="FERULOYL ESTERASE B-RELATED"/>
    <property type="match status" value="1"/>
</dbReference>
<dbReference type="AlphaFoldDB" id="A0A850QER3"/>
<dbReference type="InterPro" id="IPR011118">
    <property type="entry name" value="Tannase/feruloyl_esterase"/>
</dbReference>
<keyword evidence="5 9" id="KW-0378">Hydrolase</keyword>
<accession>A0A850QER3</accession>
<evidence type="ECO:0000313" key="9">
    <source>
        <dbReference type="EMBL" id="NVO25438.1"/>
    </source>
</evidence>
<organism evidence="9 10">
    <name type="scientific">Donghicola mangrovi</name>
    <dbReference type="NCBI Taxonomy" id="2729614"/>
    <lineage>
        <taxon>Bacteria</taxon>
        <taxon>Pseudomonadati</taxon>
        <taxon>Pseudomonadota</taxon>
        <taxon>Alphaproteobacteria</taxon>
        <taxon>Rhodobacterales</taxon>
        <taxon>Roseobacteraceae</taxon>
        <taxon>Donghicola</taxon>
    </lineage>
</organism>
<protein>
    <submittedName>
        <fullName evidence="9">Tannase/feruloyl esterase family alpha/beta hydrolase</fullName>
    </submittedName>
</protein>
<dbReference type="PANTHER" id="PTHR33938:SF15">
    <property type="entry name" value="FERULOYL ESTERASE B-RELATED"/>
    <property type="match status" value="1"/>
</dbReference>
<reference evidence="9 10" key="1">
    <citation type="submission" date="2020-04" db="EMBL/GenBank/DDBJ databases">
        <title>Donghicola sp., a member of the Rhodobacteraceae family isolated from mangrove forest in Thailand.</title>
        <authorList>
            <person name="Charoenyingcharoen P."/>
            <person name="Yukphan P."/>
        </authorList>
    </citation>
    <scope>NUCLEOTIDE SEQUENCE [LARGE SCALE GENOMIC DNA]</scope>
    <source>
        <strain evidence="9 10">B5-SW-15</strain>
    </source>
</reference>
<evidence type="ECO:0000256" key="1">
    <source>
        <dbReference type="ARBA" id="ARBA00006249"/>
    </source>
</evidence>
<keyword evidence="2" id="KW-0719">Serine esterase</keyword>
<dbReference type="EMBL" id="JABCJE010000015">
    <property type="protein sequence ID" value="NVO25438.1"/>
    <property type="molecule type" value="Genomic_DNA"/>
</dbReference>
<dbReference type="InterPro" id="IPR029058">
    <property type="entry name" value="AB_hydrolase_fold"/>
</dbReference>
<dbReference type="RefSeq" id="WP_177158976.1">
    <property type="nucleotide sequence ID" value="NZ_JABCJE010000015.1"/>
</dbReference>
<name>A0A850QER3_9RHOB</name>
<evidence type="ECO:0000256" key="2">
    <source>
        <dbReference type="ARBA" id="ARBA00022487"/>
    </source>
</evidence>
<evidence type="ECO:0000313" key="10">
    <source>
        <dbReference type="Proteomes" id="UP000592216"/>
    </source>
</evidence>
<evidence type="ECO:0000256" key="6">
    <source>
        <dbReference type="ARBA" id="ARBA00022837"/>
    </source>
</evidence>
<sequence>MDLTLKITPLSAALVVAAFASSARADTCSDLAKTGLHDVRIDRASLQQAGSLPPDEMSAMTGGAPVPTEVGSHCLVQGKIGDREGMNGRYGTRFELRMPQDWNGRFLFQGGGGTDGFLAPAIGPIPSTGSRATPGLTRGYAVVSMDGGHDGLDFAFAADQQARLDLGYASIGKITAAAKALVRAYYGEAPEQSFFMGCSNGGREAMIAAERFPLEFDGVVAGNPAFHLSRAALGGVWDVTQWAKVAPRDAMHTALSQADLETVANEVLRQCDALDGREDGIVAAYRQCSFDPEALRGQIDDGRLDALITVMDGARDAGGARVYSDWPWDPGMAAPGWRTWKLGTAEQPSLHQTLTVPSTEALMLTPPQSIPDAPDFAALARGTADVGGYLDADDTFLTTFANRGGKMVIFQGLADPIFSAWDIAQWHDRAEADTGADFAQLFMVPGMTHCGGGRDAFEDFDPLTVLEEWTAGGDAPQQMPASAPSRPGEEMPVCAWPLEAQYTGEGTGADSFTCTAG</sequence>
<dbReference type="GO" id="GO:0046872">
    <property type="term" value="F:metal ion binding"/>
    <property type="evidence" value="ECO:0007669"/>
    <property type="project" value="UniProtKB-KW"/>
</dbReference>
<comment type="similarity">
    <text evidence="1">Belongs to the tannase family.</text>
</comment>
<dbReference type="Gene3D" id="3.40.50.1820">
    <property type="entry name" value="alpha/beta hydrolase"/>
    <property type="match status" value="1"/>
</dbReference>
<comment type="caution">
    <text evidence="9">The sequence shown here is derived from an EMBL/GenBank/DDBJ whole genome shotgun (WGS) entry which is preliminary data.</text>
</comment>
<evidence type="ECO:0000256" key="7">
    <source>
        <dbReference type="ARBA" id="ARBA00023157"/>
    </source>
</evidence>
<evidence type="ECO:0000256" key="8">
    <source>
        <dbReference type="SAM" id="SignalP"/>
    </source>
</evidence>